<organism evidence="2 3">
    <name type="scientific">Caldithrix abyssi DSM 13497</name>
    <dbReference type="NCBI Taxonomy" id="880073"/>
    <lineage>
        <taxon>Bacteria</taxon>
        <taxon>Pseudomonadati</taxon>
        <taxon>Calditrichota</taxon>
        <taxon>Calditrichia</taxon>
        <taxon>Calditrichales</taxon>
        <taxon>Calditrichaceae</taxon>
        <taxon>Caldithrix</taxon>
    </lineage>
</organism>
<dbReference type="KEGG" id="caby:Cabys_3757"/>
<sequence length="49" mass="5612">MRDYLPLNHESAYMQNLTRRIHPLVGPISHRDKNRSLSAAEGERVATLP</sequence>
<gene>
    <name evidence="2" type="ORF">Cabys_3757</name>
</gene>
<reference evidence="2 3" key="1">
    <citation type="submission" date="2016-11" db="EMBL/GenBank/DDBJ databases">
        <title>Genomic analysis of Caldithrix abyssi and proposal of a novel bacterial phylum Caldithrichaeota.</title>
        <authorList>
            <person name="Kublanov I."/>
            <person name="Sigalova O."/>
            <person name="Gavrilov S."/>
            <person name="Lebedinsky A."/>
            <person name="Ivanova N."/>
            <person name="Daum C."/>
            <person name="Reddy T."/>
            <person name="Klenk H.P."/>
            <person name="Goker M."/>
            <person name="Reva O."/>
            <person name="Miroshnichenko M."/>
            <person name="Kyprides N."/>
            <person name="Woyke T."/>
            <person name="Gelfand M."/>
        </authorList>
    </citation>
    <scope>NUCLEOTIDE SEQUENCE [LARGE SCALE GENOMIC DNA]</scope>
    <source>
        <strain evidence="2 3">LF13</strain>
    </source>
</reference>
<evidence type="ECO:0000256" key="1">
    <source>
        <dbReference type="SAM" id="MobiDB-lite"/>
    </source>
</evidence>
<dbReference type="Proteomes" id="UP000183868">
    <property type="component" value="Chromosome"/>
</dbReference>
<dbReference type="EMBL" id="CP018099">
    <property type="protein sequence ID" value="APF20502.1"/>
    <property type="molecule type" value="Genomic_DNA"/>
</dbReference>
<protein>
    <submittedName>
        <fullName evidence="2">Uncharacterized protein</fullName>
    </submittedName>
</protein>
<name>A0A1J1CD65_CALAY</name>
<accession>A0A1J1CD65</accession>
<evidence type="ECO:0000313" key="2">
    <source>
        <dbReference type="EMBL" id="APF20502.1"/>
    </source>
</evidence>
<evidence type="ECO:0000313" key="3">
    <source>
        <dbReference type="Proteomes" id="UP000183868"/>
    </source>
</evidence>
<feature type="region of interest" description="Disordered" evidence="1">
    <location>
        <begin position="27"/>
        <end position="49"/>
    </location>
</feature>
<proteinExistence type="predicted"/>
<dbReference type="AlphaFoldDB" id="A0A1J1CD65"/>